<evidence type="ECO:0000313" key="2">
    <source>
        <dbReference type="Proteomes" id="UP000789920"/>
    </source>
</evidence>
<organism evidence="1 2">
    <name type="scientific">Racocetra persica</name>
    <dbReference type="NCBI Taxonomy" id="160502"/>
    <lineage>
        <taxon>Eukaryota</taxon>
        <taxon>Fungi</taxon>
        <taxon>Fungi incertae sedis</taxon>
        <taxon>Mucoromycota</taxon>
        <taxon>Glomeromycotina</taxon>
        <taxon>Glomeromycetes</taxon>
        <taxon>Diversisporales</taxon>
        <taxon>Gigasporaceae</taxon>
        <taxon>Racocetra</taxon>
    </lineage>
</organism>
<name>A0ACA9SYG8_9GLOM</name>
<comment type="caution">
    <text evidence="1">The sequence shown here is derived from an EMBL/GenBank/DDBJ whole genome shotgun (WGS) entry which is preliminary data.</text>
</comment>
<proteinExistence type="predicted"/>
<feature type="non-terminal residue" evidence="1">
    <location>
        <position position="1"/>
    </location>
</feature>
<protein>
    <submittedName>
        <fullName evidence="1">26979_t:CDS:1</fullName>
    </submittedName>
</protein>
<reference evidence="1" key="1">
    <citation type="submission" date="2021-06" db="EMBL/GenBank/DDBJ databases">
        <authorList>
            <person name="Kallberg Y."/>
            <person name="Tangrot J."/>
            <person name="Rosling A."/>
        </authorList>
    </citation>
    <scope>NUCLEOTIDE SEQUENCE</scope>
    <source>
        <strain evidence="1">MA461A</strain>
    </source>
</reference>
<feature type="non-terminal residue" evidence="1">
    <location>
        <position position="40"/>
    </location>
</feature>
<keyword evidence="2" id="KW-1185">Reference proteome</keyword>
<dbReference type="Proteomes" id="UP000789920">
    <property type="component" value="Unassembled WGS sequence"/>
</dbReference>
<accession>A0ACA9SYG8</accession>
<gene>
    <name evidence="1" type="ORF">RPERSI_LOCUS36077</name>
</gene>
<sequence length="40" mass="4825">GNDFDQYQWNSAKTYEKYNVHESYRDKSELGHLTNNSKRT</sequence>
<dbReference type="EMBL" id="CAJVQC010170602">
    <property type="protein sequence ID" value="CAG8850406.1"/>
    <property type="molecule type" value="Genomic_DNA"/>
</dbReference>
<evidence type="ECO:0000313" key="1">
    <source>
        <dbReference type="EMBL" id="CAG8850406.1"/>
    </source>
</evidence>